<evidence type="ECO:0008006" key="4">
    <source>
        <dbReference type="Google" id="ProtNLM"/>
    </source>
</evidence>
<name>A0ABY7GZX2_9BACT</name>
<gene>
    <name evidence="2" type="ORF">O0S08_40630</name>
</gene>
<keyword evidence="3" id="KW-1185">Reference proteome</keyword>
<feature type="compositionally biased region" description="Basic and acidic residues" evidence="1">
    <location>
        <begin position="194"/>
        <end position="208"/>
    </location>
</feature>
<dbReference type="Proteomes" id="UP001164459">
    <property type="component" value="Chromosome"/>
</dbReference>
<accession>A0ABY7GZX2</accession>
<dbReference type="EMBL" id="CP114040">
    <property type="protein sequence ID" value="WAS92528.1"/>
    <property type="molecule type" value="Genomic_DNA"/>
</dbReference>
<reference evidence="2" key="1">
    <citation type="submission" date="2022-11" db="EMBL/GenBank/DDBJ databases">
        <title>Minimal conservation of predation-associated metabolite biosynthetic gene clusters underscores biosynthetic potential of Myxococcota including descriptions for ten novel species: Archangium lansinium sp. nov., Myxococcus landrumus sp. nov., Nannocystis bai.</title>
        <authorList>
            <person name="Ahearne A."/>
            <person name="Stevens C."/>
            <person name="Dowd S."/>
        </authorList>
    </citation>
    <scope>NUCLEOTIDE SEQUENCE</scope>
    <source>
        <strain evidence="2">Fl3</strain>
    </source>
</reference>
<protein>
    <recommendedName>
        <fullName evidence="4">SMODS and SLOG-associating 2TM effector domain-containing protein</fullName>
    </recommendedName>
</protein>
<evidence type="ECO:0000313" key="2">
    <source>
        <dbReference type="EMBL" id="WAS92528.1"/>
    </source>
</evidence>
<organism evidence="2 3">
    <name type="scientific">Nannocystis punicea</name>
    <dbReference type="NCBI Taxonomy" id="2995304"/>
    <lineage>
        <taxon>Bacteria</taxon>
        <taxon>Pseudomonadati</taxon>
        <taxon>Myxococcota</taxon>
        <taxon>Polyangia</taxon>
        <taxon>Nannocystales</taxon>
        <taxon>Nannocystaceae</taxon>
        <taxon>Nannocystis</taxon>
    </lineage>
</organism>
<proteinExistence type="predicted"/>
<feature type="region of interest" description="Disordered" evidence="1">
    <location>
        <begin position="158"/>
        <end position="208"/>
    </location>
</feature>
<sequence>MRNVDLVQSVHDRIVQARVSARLFGSKLREAKMLLGIDRSLTSFTTGSVITTAALQGSQTWAIVTAVSFGLGQVVRGFRVASSHDQYEKLRRSWVRLEAELMAIQGDLEVMTDEELDDKVYSGLVAQFRMSEQKIMLLQEMEPPLSHRDEVKVKAIQSQVESELDDKREPPGPPSDDDVGVDAPRGHLRSTVDATRELARFVPRPDKY</sequence>
<evidence type="ECO:0000256" key="1">
    <source>
        <dbReference type="SAM" id="MobiDB-lite"/>
    </source>
</evidence>
<evidence type="ECO:0000313" key="3">
    <source>
        <dbReference type="Proteomes" id="UP001164459"/>
    </source>
</evidence>
<dbReference type="RefSeq" id="WP_269034885.1">
    <property type="nucleotide sequence ID" value="NZ_CP114040.1"/>
</dbReference>